<gene>
    <name evidence="1" type="ordered locus">CHU_2843</name>
</gene>
<evidence type="ECO:0008006" key="3">
    <source>
        <dbReference type="Google" id="ProtNLM"/>
    </source>
</evidence>
<dbReference type="KEGG" id="chu:CHU_2843"/>
<dbReference type="RefSeq" id="WP_011586201.1">
    <property type="nucleotide sequence ID" value="NC_008255.1"/>
</dbReference>
<reference evidence="1 2" key="1">
    <citation type="journal article" date="2007" name="Appl. Environ. Microbiol.">
        <title>Genome sequence of the cellulolytic gliding bacterium Cytophaga hutchinsonii.</title>
        <authorList>
            <person name="Xie G."/>
            <person name="Bruce D.C."/>
            <person name="Challacombe J.F."/>
            <person name="Chertkov O."/>
            <person name="Detter J.C."/>
            <person name="Gilna P."/>
            <person name="Han C.S."/>
            <person name="Lucas S."/>
            <person name="Misra M."/>
            <person name="Myers G.L."/>
            <person name="Richardson P."/>
            <person name="Tapia R."/>
            <person name="Thayer N."/>
            <person name="Thompson L.S."/>
            <person name="Brettin T.S."/>
            <person name="Henrissat B."/>
            <person name="Wilson D.B."/>
            <person name="McBride M.J."/>
        </authorList>
    </citation>
    <scope>NUCLEOTIDE SEQUENCE [LARGE SCALE GENOMIC DNA]</scope>
    <source>
        <strain evidence="2">ATCC 33406 / DSM 1761 / CIP 103989 / NBRC 15051 / NCIMB 9469 / D465</strain>
    </source>
</reference>
<dbReference type="InterPro" id="IPR032595">
    <property type="entry name" value="DUF4905"/>
</dbReference>
<dbReference type="AlphaFoldDB" id="A0A6N4SUL4"/>
<evidence type="ECO:0000313" key="2">
    <source>
        <dbReference type="Proteomes" id="UP000001822"/>
    </source>
</evidence>
<protein>
    <recommendedName>
        <fullName evidence="3">DUF4905 domain-containing protein</fullName>
    </recommendedName>
</protein>
<proteinExistence type="predicted"/>
<dbReference type="Proteomes" id="UP000001822">
    <property type="component" value="Chromosome"/>
</dbReference>
<organism evidence="1 2">
    <name type="scientific">Cytophaga hutchinsonii (strain ATCC 33406 / DSM 1761 / CIP 103989 / NBRC 15051 / NCIMB 9469 / D465)</name>
    <dbReference type="NCBI Taxonomy" id="269798"/>
    <lineage>
        <taxon>Bacteria</taxon>
        <taxon>Pseudomonadati</taxon>
        <taxon>Bacteroidota</taxon>
        <taxon>Cytophagia</taxon>
        <taxon>Cytophagales</taxon>
        <taxon>Cytophagaceae</taxon>
        <taxon>Cytophaga</taxon>
    </lineage>
</organism>
<evidence type="ECO:0000313" key="1">
    <source>
        <dbReference type="EMBL" id="ABG60091.1"/>
    </source>
</evidence>
<dbReference type="SMR" id="A0A6N4SUL4"/>
<dbReference type="OrthoDB" id="849670at2"/>
<dbReference type="EMBL" id="CP000383">
    <property type="protein sequence ID" value="ABG60091.1"/>
    <property type="molecule type" value="Genomic_DNA"/>
</dbReference>
<accession>A0A6N4SUL4</accession>
<dbReference type="Pfam" id="PF16248">
    <property type="entry name" value="DUF4905"/>
    <property type="match status" value="1"/>
</dbReference>
<sequence length="269" mass="30496">MSLHAPTFSKLFSGVIWKIIADSDTGTVYVETRDGDKRKALFHAFDLQAKKMLWADVSILDAWWSSLKIANKGNLLVVKFNDPDMPEQRGFAVIDGKTSKLLWGKDDAQVMQAEPDGIIVAEGKEEDSSYLKLDWAAGKTLGAVSVKEMFSGFNKKAQTRSFVLYPFHFEEENSFFSKIKEYIEIITGHKAVRMIEYLEKGDKVLISYYIYEEEKLTNFILVADEKGALLVHEKLNAGLKGIGMDTFFVLKDQLIVVKNNNELQSYVIK</sequence>
<keyword evidence="2" id="KW-1185">Reference proteome</keyword>
<name>A0A6N4SUL4_CYTH3</name>